<evidence type="ECO:0000313" key="1">
    <source>
        <dbReference type="EMBL" id="GGI86939.1"/>
    </source>
</evidence>
<dbReference type="AlphaFoldDB" id="A0AAV4K7P0"/>
<protein>
    <submittedName>
        <fullName evidence="1">Uncharacterized protein</fullName>
    </submittedName>
</protein>
<name>A0AAV4K7P0_9DEIO</name>
<proteinExistence type="predicted"/>
<evidence type="ECO:0000313" key="2">
    <source>
        <dbReference type="EMBL" id="GGP29945.1"/>
    </source>
</evidence>
<keyword evidence="3" id="KW-1185">Reference proteome</keyword>
<reference evidence="1" key="4">
    <citation type="submission" date="2023-08" db="EMBL/GenBank/DDBJ databases">
        <authorList>
            <person name="Sun Q."/>
            <person name="Zhou Y."/>
        </authorList>
    </citation>
    <scope>NUCLEOTIDE SEQUENCE</scope>
    <source>
        <strain evidence="2">CGMCC 1.8884</strain>
        <strain evidence="1">CGMCC 1.8885</strain>
    </source>
</reference>
<organism evidence="1 4">
    <name type="scientific">Deinococcus wulumuqiensis</name>
    <dbReference type="NCBI Taxonomy" id="980427"/>
    <lineage>
        <taxon>Bacteria</taxon>
        <taxon>Thermotogati</taxon>
        <taxon>Deinococcota</taxon>
        <taxon>Deinococci</taxon>
        <taxon>Deinococcales</taxon>
        <taxon>Deinococcaceae</taxon>
        <taxon>Deinococcus</taxon>
    </lineage>
</organism>
<evidence type="ECO:0000313" key="4">
    <source>
        <dbReference type="Proteomes" id="UP000652720"/>
    </source>
</evidence>
<sequence length="71" mass="7864">MPTAEELGREPGRCGSCVRWEPDEYGMGLCPLGRKAHGWLDGNPEAPVICSVHHQCGAYRGKGWRAKRRDA</sequence>
<reference evidence="1" key="2">
    <citation type="journal article" date="2014" name="Int. J. Syst. Evol. Microbiol.">
        <title>Complete genome sequence of Corynebacterium casei LMG S-19264T (=DSM 44701T), isolated from a smear-ripened cheese.</title>
        <authorList>
            <consortium name="US DOE Joint Genome Institute (JGI-PGF)"/>
            <person name="Walter F."/>
            <person name="Albersmeier A."/>
            <person name="Kalinowski J."/>
            <person name="Ruckert C."/>
        </authorList>
    </citation>
    <scope>NUCLEOTIDE SEQUENCE</scope>
    <source>
        <strain evidence="1">CGMCC 1.8885</strain>
    </source>
</reference>
<gene>
    <name evidence="2" type="ORF">GCM10008021_15960</name>
    <name evidence="1" type="ORF">GCM10010914_21720</name>
</gene>
<dbReference type="EMBL" id="BMMA01000022">
    <property type="protein sequence ID" value="GGI86939.1"/>
    <property type="molecule type" value="Genomic_DNA"/>
</dbReference>
<dbReference type="EMBL" id="BMLZ01000018">
    <property type="protein sequence ID" value="GGP29945.1"/>
    <property type="molecule type" value="Genomic_DNA"/>
</dbReference>
<comment type="caution">
    <text evidence="1">The sequence shown here is derived from an EMBL/GenBank/DDBJ whole genome shotgun (WGS) entry which is preliminary data.</text>
</comment>
<evidence type="ECO:0000313" key="3">
    <source>
        <dbReference type="Proteomes" id="UP000630135"/>
    </source>
</evidence>
<accession>A0AAV4K7P0</accession>
<reference evidence="3" key="3">
    <citation type="journal article" date="2019" name="Int. J. Syst. Evol. Microbiol.">
        <title>The Global Catalogue of Microorganisms (GCM) 10K type strain sequencing project: providing services to taxonomists for standard genome sequencing and annotation.</title>
        <authorList>
            <consortium name="The Broad Institute Genomics Platform"/>
            <consortium name="The Broad Institute Genome Sequencing Center for Infectious Disease"/>
            <person name="Wu L."/>
            <person name="Ma J."/>
        </authorList>
    </citation>
    <scope>NUCLEOTIDE SEQUENCE [LARGE SCALE GENOMIC DNA]</scope>
    <source>
        <strain evidence="3">CGMCC 1.8884</strain>
    </source>
</reference>
<dbReference type="Proteomes" id="UP000652720">
    <property type="component" value="Unassembled WGS sequence"/>
</dbReference>
<dbReference type="Proteomes" id="UP000630135">
    <property type="component" value="Unassembled WGS sequence"/>
</dbReference>
<reference evidence="2" key="1">
    <citation type="journal article" date="2014" name="Int. J. Syst. Evol. Microbiol.">
        <title>Complete genome of a new Firmicutes species belonging to the dominant human colonic microbiota ('Ruminococcus bicirculans') reveals two chromosomes and a selective capacity to utilize plant glucans.</title>
        <authorList>
            <consortium name="NISC Comparative Sequencing Program"/>
            <person name="Wegmann U."/>
            <person name="Louis P."/>
            <person name="Goesmann A."/>
            <person name="Henrissat B."/>
            <person name="Duncan S.H."/>
            <person name="Flint H.J."/>
        </authorList>
    </citation>
    <scope>NUCLEOTIDE SEQUENCE</scope>
    <source>
        <strain evidence="2">CGMCC 1.8884</strain>
    </source>
</reference>